<dbReference type="Proteomes" id="UP000093000">
    <property type="component" value="Unassembled WGS sequence"/>
</dbReference>
<evidence type="ECO:0000313" key="2">
    <source>
        <dbReference type="Proteomes" id="UP000093000"/>
    </source>
</evidence>
<proteinExistence type="predicted"/>
<dbReference type="OrthoDB" id="2530523at2759"/>
<gene>
    <name evidence="1" type="ORF">A0J61_01454</name>
</gene>
<dbReference type="AlphaFoldDB" id="A0A1C7NN01"/>
<dbReference type="InParanoid" id="A0A1C7NN01"/>
<reference evidence="1 2" key="1">
    <citation type="submission" date="2016-03" db="EMBL/GenBank/DDBJ databases">
        <title>Choanephora cucurbitarum.</title>
        <authorList>
            <person name="Min B."/>
            <person name="Park H."/>
            <person name="Park J.-H."/>
            <person name="Shin H.-D."/>
            <person name="Choi I.-G."/>
        </authorList>
    </citation>
    <scope>NUCLEOTIDE SEQUENCE [LARGE SCALE GENOMIC DNA]</scope>
    <source>
        <strain evidence="1 2">KUS-F28377</strain>
    </source>
</reference>
<sequence length="371" mass="42311">MSNNIPIGSFNFDPSATMVGFNQTVGNDVDWSNLDNDLMNLMPNSSLSLSNTIPANDDLNIMMNNQQMFMLMAQQQQQNEQFQQQQPLALTQQQQVMQPEPLMPPQHIMQSQQMMQQQQVSTEWGLKSNYPQNIMESTMSSPPAHSSPFQVPSLVSDDISSPQRMTESLPIIQIPQTSPSQHFYQPNTQVLFKRIETVLKFHAKLQSNLSYLATIADAPTMRPEDLSLQPDLSIIPTPPTPTGQRIFQLMLMTNQLFSHESDQHKDEARFLQQQTHQQRQQYQVQFYKQNMLSRQQQLMQMQLQKSNPYPSLPIHANDAFLSPLPTGTPTLVDIGQIMLQDNMPNMHTDTAYTAQTMFSDPNSPVNLMFHG</sequence>
<protein>
    <submittedName>
        <fullName evidence="1">Uncharacterized protein</fullName>
    </submittedName>
</protein>
<accession>A0A1C7NN01</accession>
<dbReference type="EMBL" id="LUGH01000046">
    <property type="protein sequence ID" value="OBZ90493.1"/>
    <property type="molecule type" value="Genomic_DNA"/>
</dbReference>
<keyword evidence="2" id="KW-1185">Reference proteome</keyword>
<comment type="caution">
    <text evidence="1">The sequence shown here is derived from an EMBL/GenBank/DDBJ whole genome shotgun (WGS) entry which is preliminary data.</text>
</comment>
<organism evidence="1 2">
    <name type="scientific">Choanephora cucurbitarum</name>
    <dbReference type="NCBI Taxonomy" id="101091"/>
    <lineage>
        <taxon>Eukaryota</taxon>
        <taxon>Fungi</taxon>
        <taxon>Fungi incertae sedis</taxon>
        <taxon>Mucoromycota</taxon>
        <taxon>Mucoromycotina</taxon>
        <taxon>Mucoromycetes</taxon>
        <taxon>Mucorales</taxon>
        <taxon>Mucorineae</taxon>
        <taxon>Choanephoraceae</taxon>
        <taxon>Choanephoroideae</taxon>
        <taxon>Choanephora</taxon>
    </lineage>
</organism>
<evidence type="ECO:0000313" key="1">
    <source>
        <dbReference type="EMBL" id="OBZ90493.1"/>
    </source>
</evidence>
<name>A0A1C7NN01_9FUNG</name>